<accession>R7T111</accession>
<dbReference type="GeneID" id="18841910"/>
<protein>
    <recommendedName>
        <fullName evidence="1">DUF6589 domain-containing protein</fullName>
    </recommendedName>
</protein>
<dbReference type="KEGG" id="dsq:DICSQDRAFT_44032"/>
<dbReference type="OMA" id="LTCLGEY"/>
<sequence length="829" mass="93176">RKDTYFRWVLEDFAKHGVTWGDFIQWIAQPSSQCRNDLWNGFFINRVQVREVLDLWTTKNSESAKTTIRQWALTYLGDLLGQEASRTTKDGVLLTPRMSISESFVLDFNLRAIHSRLFDVCPAMTTLMRKFCTTSRHARLEVKNHKTPQEEAIRVGTALVDLLGQRSQNNSYVCYIMGLYLYATGASRQTLSLLSSLNVATSYSALVGSGSTKEMVDTHHRGTSIALSLQRAFHRGAGLLRKLSTSCRASAATRAHTAPFGLVYDNINFMFKVAEQILGRKDSQENGTCATIFALQQASLSDMKASHLLERFNAAPPLSVQDIIHTPAETTLFRQSLEHTILRVIVSQSPLFERFRDAVHSCLPATDNKIPVHKTDVYPLPAMHIDESSITGNAEVIDTIFTDLGFDVNALEFGELAKLTFGDQLSISRLRSINANRAGHDALHRSFSSLVFGPGFFHHQMTLVHGIMETHWGDPQAGSQSPASLHAINTSLDRKPIVMSSLPPYRVCRDLIFTTLTGSLLHCLELVSRCESLEDYAANVEFEELQNHVTEIYDTYVRPTVASTLRQARHEELECGQEGEHFDTPPTPLHSSQANITAGDMVFENMCLFMRDALVLREFNDAIKGGYSGRIIRTLKILALMYRGSGRTKYAYEMLHIIHNLTHLWPAPLRNIMINNWLVNPTGKDDAFVPVDLLQEHLNFWIKVMYKAQGSNASWEWLEMISPCVGVLRKLATQINDSLGAHLGSKHRSPDLTKDYETICNRLREYNVLVPEAGRLIYSDNPSKGEVLNIVSAGLKQLPGPLNDYNRTFEQLQRQRRITPLALAAKPVS</sequence>
<dbReference type="Proteomes" id="UP000053319">
    <property type="component" value="Unassembled WGS sequence"/>
</dbReference>
<reference evidence="2 3" key="1">
    <citation type="journal article" date="2012" name="Science">
        <title>The Paleozoic origin of enzymatic lignin decomposition reconstructed from 31 fungal genomes.</title>
        <authorList>
            <person name="Floudas D."/>
            <person name="Binder M."/>
            <person name="Riley R."/>
            <person name="Barry K."/>
            <person name="Blanchette R.A."/>
            <person name="Henrissat B."/>
            <person name="Martinez A.T."/>
            <person name="Otillar R."/>
            <person name="Spatafora J.W."/>
            <person name="Yadav J.S."/>
            <person name="Aerts A."/>
            <person name="Benoit I."/>
            <person name="Boyd A."/>
            <person name="Carlson A."/>
            <person name="Copeland A."/>
            <person name="Coutinho P.M."/>
            <person name="de Vries R.P."/>
            <person name="Ferreira P."/>
            <person name="Findley K."/>
            <person name="Foster B."/>
            <person name="Gaskell J."/>
            <person name="Glotzer D."/>
            <person name="Gorecki P."/>
            <person name="Heitman J."/>
            <person name="Hesse C."/>
            <person name="Hori C."/>
            <person name="Igarashi K."/>
            <person name="Jurgens J.A."/>
            <person name="Kallen N."/>
            <person name="Kersten P."/>
            <person name="Kohler A."/>
            <person name="Kuees U."/>
            <person name="Kumar T.K.A."/>
            <person name="Kuo A."/>
            <person name="LaButti K."/>
            <person name="Larrondo L.F."/>
            <person name="Lindquist E."/>
            <person name="Ling A."/>
            <person name="Lombard V."/>
            <person name="Lucas S."/>
            <person name="Lundell T."/>
            <person name="Martin R."/>
            <person name="McLaughlin D.J."/>
            <person name="Morgenstern I."/>
            <person name="Morin E."/>
            <person name="Murat C."/>
            <person name="Nagy L.G."/>
            <person name="Nolan M."/>
            <person name="Ohm R.A."/>
            <person name="Patyshakuliyeva A."/>
            <person name="Rokas A."/>
            <person name="Ruiz-Duenas F.J."/>
            <person name="Sabat G."/>
            <person name="Salamov A."/>
            <person name="Samejima M."/>
            <person name="Schmutz J."/>
            <person name="Slot J.C."/>
            <person name="St John F."/>
            <person name="Stenlid J."/>
            <person name="Sun H."/>
            <person name="Sun S."/>
            <person name="Syed K."/>
            <person name="Tsang A."/>
            <person name="Wiebenga A."/>
            <person name="Young D."/>
            <person name="Pisabarro A."/>
            <person name="Eastwood D.C."/>
            <person name="Martin F."/>
            <person name="Cullen D."/>
            <person name="Grigoriev I.V."/>
            <person name="Hibbett D.S."/>
        </authorList>
    </citation>
    <scope>NUCLEOTIDE SEQUENCE [LARGE SCALE GENOMIC DNA]</scope>
    <source>
        <strain evidence="2 3">LYAD-421 SS1</strain>
    </source>
</reference>
<evidence type="ECO:0000313" key="2">
    <source>
        <dbReference type="EMBL" id="EJF62114.1"/>
    </source>
</evidence>
<dbReference type="InterPro" id="IPR046496">
    <property type="entry name" value="DUF6589"/>
</dbReference>
<evidence type="ECO:0000313" key="3">
    <source>
        <dbReference type="Proteomes" id="UP000053319"/>
    </source>
</evidence>
<dbReference type="EMBL" id="JH719407">
    <property type="protein sequence ID" value="EJF62114.1"/>
    <property type="molecule type" value="Genomic_DNA"/>
</dbReference>
<gene>
    <name evidence="2" type="ORF">DICSQDRAFT_44032</name>
</gene>
<evidence type="ECO:0000259" key="1">
    <source>
        <dbReference type="Pfam" id="PF20231"/>
    </source>
</evidence>
<dbReference type="Pfam" id="PF20231">
    <property type="entry name" value="DUF6589"/>
    <property type="match status" value="1"/>
</dbReference>
<organism evidence="2 3">
    <name type="scientific">Dichomitus squalens (strain LYAD-421)</name>
    <name type="common">Western red white-rot fungus</name>
    <dbReference type="NCBI Taxonomy" id="732165"/>
    <lineage>
        <taxon>Eukaryota</taxon>
        <taxon>Fungi</taxon>
        <taxon>Dikarya</taxon>
        <taxon>Basidiomycota</taxon>
        <taxon>Agaricomycotina</taxon>
        <taxon>Agaricomycetes</taxon>
        <taxon>Polyporales</taxon>
        <taxon>Polyporaceae</taxon>
        <taxon>Dichomitus</taxon>
    </lineage>
</organism>
<feature type="non-terminal residue" evidence="2">
    <location>
        <position position="829"/>
    </location>
</feature>
<dbReference type="OrthoDB" id="2803256at2759"/>
<dbReference type="RefSeq" id="XP_007365369.1">
    <property type="nucleotide sequence ID" value="XM_007365307.1"/>
</dbReference>
<proteinExistence type="predicted"/>
<feature type="non-terminal residue" evidence="2">
    <location>
        <position position="1"/>
    </location>
</feature>
<feature type="domain" description="DUF6589" evidence="1">
    <location>
        <begin position="313"/>
        <end position="747"/>
    </location>
</feature>
<dbReference type="HOGENOM" id="CLU_007061_1_0_1"/>
<name>R7T111_DICSQ</name>
<dbReference type="AlphaFoldDB" id="R7T111"/>